<comment type="subcellular location">
    <subcellularLocation>
        <location evidence="1">Cell membrane</location>
        <topology evidence="1">Multi-pass membrane protein</topology>
    </subcellularLocation>
</comment>
<evidence type="ECO:0000313" key="10">
    <source>
        <dbReference type="Proteomes" id="UP000653472"/>
    </source>
</evidence>
<evidence type="ECO:0000256" key="1">
    <source>
        <dbReference type="ARBA" id="ARBA00004651"/>
    </source>
</evidence>
<dbReference type="InterPro" id="IPR025857">
    <property type="entry name" value="MacB_PCD"/>
</dbReference>
<keyword evidence="5 6" id="KW-0472">Membrane</keyword>
<feature type="domain" description="MacB-like periplasmic core" evidence="8">
    <location>
        <begin position="24"/>
        <end position="232"/>
    </location>
</feature>
<dbReference type="GO" id="GO:0022857">
    <property type="term" value="F:transmembrane transporter activity"/>
    <property type="evidence" value="ECO:0007669"/>
    <property type="project" value="TreeGrafter"/>
</dbReference>
<evidence type="ECO:0000256" key="2">
    <source>
        <dbReference type="ARBA" id="ARBA00022475"/>
    </source>
</evidence>
<dbReference type="GO" id="GO:0005886">
    <property type="term" value="C:plasma membrane"/>
    <property type="evidence" value="ECO:0007669"/>
    <property type="project" value="UniProtKB-SubCell"/>
</dbReference>
<evidence type="ECO:0000256" key="6">
    <source>
        <dbReference type="SAM" id="Phobius"/>
    </source>
</evidence>
<reference evidence="9" key="1">
    <citation type="submission" date="2020-03" db="EMBL/GenBank/DDBJ databases">
        <title>Solimonas marina sp. nov., isolated from deep seawater of the Pacific Ocean.</title>
        <authorList>
            <person name="Liu X."/>
            <person name="Lai Q."/>
            <person name="Sun F."/>
            <person name="Gai Y."/>
            <person name="Li G."/>
            <person name="Shao Z."/>
        </authorList>
    </citation>
    <scope>NUCLEOTIDE SEQUENCE</scope>
    <source>
        <strain evidence="9">C16B3</strain>
    </source>
</reference>
<dbReference type="RefSeq" id="WP_168149400.1">
    <property type="nucleotide sequence ID" value="NZ_JAAVXB010000011.1"/>
</dbReference>
<dbReference type="EMBL" id="JAAVXB010000011">
    <property type="protein sequence ID" value="NKF24075.1"/>
    <property type="molecule type" value="Genomic_DNA"/>
</dbReference>
<evidence type="ECO:0000259" key="7">
    <source>
        <dbReference type="Pfam" id="PF02687"/>
    </source>
</evidence>
<dbReference type="InterPro" id="IPR003838">
    <property type="entry name" value="ABC3_permease_C"/>
</dbReference>
<keyword evidence="2" id="KW-1003">Cell membrane</keyword>
<dbReference type="PANTHER" id="PTHR30572">
    <property type="entry name" value="MEMBRANE COMPONENT OF TRANSPORTER-RELATED"/>
    <property type="match status" value="1"/>
</dbReference>
<feature type="transmembrane region" description="Helical" evidence="6">
    <location>
        <begin position="260"/>
        <end position="285"/>
    </location>
</feature>
<name>A0A969WG38_9GAMM</name>
<dbReference type="Pfam" id="PF02687">
    <property type="entry name" value="FtsX"/>
    <property type="match status" value="1"/>
</dbReference>
<keyword evidence="10" id="KW-1185">Reference proteome</keyword>
<evidence type="ECO:0000256" key="3">
    <source>
        <dbReference type="ARBA" id="ARBA00022692"/>
    </source>
</evidence>
<feature type="transmembrane region" description="Helical" evidence="6">
    <location>
        <begin position="20"/>
        <end position="47"/>
    </location>
</feature>
<accession>A0A969WG38</accession>
<feature type="transmembrane region" description="Helical" evidence="6">
    <location>
        <begin position="305"/>
        <end position="332"/>
    </location>
</feature>
<keyword evidence="3 6" id="KW-0812">Transmembrane</keyword>
<dbReference type="AlphaFoldDB" id="A0A969WG38"/>
<dbReference type="Proteomes" id="UP000653472">
    <property type="component" value="Unassembled WGS sequence"/>
</dbReference>
<evidence type="ECO:0000259" key="8">
    <source>
        <dbReference type="Pfam" id="PF12704"/>
    </source>
</evidence>
<evidence type="ECO:0000256" key="5">
    <source>
        <dbReference type="ARBA" id="ARBA00023136"/>
    </source>
</evidence>
<feature type="domain" description="ABC3 transporter permease C-terminal" evidence="7">
    <location>
        <begin position="264"/>
        <end position="384"/>
    </location>
</feature>
<dbReference type="Pfam" id="PF12704">
    <property type="entry name" value="MacB_PCD"/>
    <property type="match status" value="1"/>
</dbReference>
<protein>
    <submittedName>
        <fullName evidence="9">FtsX-like permease family protein</fullName>
    </submittedName>
</protein>
<sequence length="392" mass="41706">MLKQTLAVTAMNLKAIPQRLGTSSVIVIGIAGVVAVLVSVLAMAAGFHQTVANSGRDDRALVLRGGSQAEINSVIPRDSVQTILDAPGVRKTAQGKPIGCGEVVTIVNLPRIKDDNDSNVTLRGSCEQLQTLRPEIRLVQGRMFKPAVRELIAGAGAAQQFKGLTLGGQLHFRDSDWTVVGIFTSNGDAHESDLMADVDTVQSAFRRTGFQSVTALLESPARFDAFKDALTTNPTLTVDVRREREYYADQSKQLTKLLNFVAYFVGGIMAIGAMFGALNTMYSAVSARSREIATLRALGFGSTPVVLSVFAESLLLALAGAAIGAALAWLFFNGNAVSTLGRNFSQVVFRLTVTPELMLAGVWLGLFIGLLGGLFPALRAARLPIVDALRAS</sequence>
<organism evidence="9 10">
    <name type="scientific">Solimonas marina</name>
    <dbReference type="NCBI Taxonomy" id="2714601"/>
    <lineage>
        <taxon>Bacteria</taxon>
        <taxon>Pseudomonadati</taxon>
        <taxon>Pseudomonadota</taxon>
        <taxon>Gammaproteobacteria</taxon>
        <taxon>Nevskiales</taxon>
        <taxon>Nevskiaceae</taxon>
        <taxon>Solimonas</taxon>
    </lineage>
</organism>
<evidence type="ECO:0000256" key="4">
    <source>
        <dbReference type="ARBA" id="ARBA00022989"/>
    </source>
</evidence>
<feature type="transmembrane region" description="Helical" evidence="6">
    <location>
        <begin position="357"/>
        <end position="378"/>
    </location>
</feature>
<dbReference type="PANTHER" id="PTHR30572:SF15">
    <property type="entry name" value="ABC TRANSPORTER PERMEASE"/>
    <property type="match status" value="1"/>
</dbReference>
<keyword evidence="4 6" id="KW-1133">Transmembrane helix</keyword>
<evidence type="ECO:0000313" key="9">
    <source>
        <dbReference type="EMBL" id="NKF24075.1"/>
    </source>
</evidence>
<proteinExistence type="predicted"/>
<dbReference type="InterPro" id="IPR050250">
    <property type="entry name" value="Macrolide_Exporter_MacB"/>
</dbReference>
<comment type="caution">
    <text evidence="9">The sequence shown here is derived from an EMBL/GenBank/DDBJ whole genome shotgun (WGS) entry which is preliminary data.</text>
</comment>
<gene>
    <name evidence="9" type="ORF">G7Y82_17320</name>
</gene>